<feature type="transmembrane region" description="Helical" evidence="6">
    <location>
        <begin position="45"/>
        <end position="61"/>
    </location>
</feature>
<evidence type="ECO:0000256" key="5">
    <source>
        <dbReference type="ARBA" id="ARBA00023136"/>
    </source>
</evidence>
<gene>
    <name evidence="7" type="ORF">Ctob_010112</name>
</gene>
<sequence length="100" mass="11690">MVNQIVWNPFVWLPVFYMWTGFAYWRTLDEIITKARREYWTSLKATWIVFTPVNLANFYFVPVRHQVTTNVAVSFVYSLTLSFLAAPRASDNAFVDGSAR</sequence>
<dbReference type="GO" id="GO:0016020">
    <property type="term" value="C:membrane"/>
    <property type="evidence" value="ECO:0007669"/>
    <property type="project" value="UniProtKB-SubCell"/>
</dbReference>
<keyword evidence="5 6" id="KW-0472">Membrane</keyword>
<evidence type="ECO:0000256" key="6">
    <source>
        <dbReference type="SAM" id="Phobius"/>
    </source>
</evidence>
<name>A0A0M0K2L0_9EUKA</name>
<protein>
    <submittedName>
        <fullName evidence="7">Peroxisomal membrane</fullName>
    </submittedName>
</protein>
<evidence type="ECO:0000313" key="8">
    <source>
        <dbReference type="Proteomes" id="UP000037460"/>
    </source>
</evidence>
<evidence type="ECO:0000256" key="3">
    <source>
        <dbReference type="ARBA" id="ARBA00022692"/>
    </source>
</evidence>
<keyword evidence="8" id="KW-1185">Reference proteome</keyword>
<dbReference type="Proteomes" id="UP000037460">
    <property type="component" value="Unassembled WGS sequence"/>
</dbReference>
<dbReference type="Pfam" id="PF04117">
    <property type="entry name" value="Mpv17_PMP22"/>
    <property type="match status" value="1"/>
</dbReference>
<organism evidence="7 8">
    <name type="scientific">Chrysochromulina tobinii</name>
    <dbReference type="NCBI Taxonomy" id="1460289"/>
    <lineage>
        <taxon>Eukaryota</taxon>
        <taxon>Haptista</taxon>
        <taxon>Haptophyta</taxon>
        <taxon>Prymnesiophyceae</taxon>
        <taxon>Prymnesiales</taxon>
        <taxon>Chrysochromulinaceae</taxon>
        <taxon>Chrysochromulina</taxon>
    </lineage>
</organism>
<accession>A0A0M0K2L0</accession>
<comment type="caution">
    <text evidence="7">The sequence shown here is derived from an EMBL/GenBank/DDBJ whole genome shotgun (WGS) entry which is preliminary data.</text>
</comment>
<evidence type="ECO:0000256" key="2">
    <source>
        <dbReference type="ARBA" id="ARBA00006824"/>
    </source>
</evidence>
<comment type="subcellular location">
    <subcellularLocation>
        <location evidence="1">Membrane</location>
        <topology evidence="1">Multi-pass membrane protein</topology>
    </subcellularLocation>
</comment>
<dbReference type="AlphaFoldDB" id="A0A0M0K2L0"/>
<reference evidence="8" key="1">
    <citation type="journal article" date="2015" name="PLoS Genet.">
        <title>Genome Sequence and Transcriptome Analyses of Chrysochromulina tobin: Metabolic Tools for Enhanced Algal Fitness in the Prominent Order Prymnesiales (Haptophyceae).</title>
        <authorList>
            <person name="Hovde B.T."/>
            <person name="Deodato C.R."/>
            <person name="Hunsperger H.M."/>
            <person name="Ryken S.A."/>
            <person name="Yost W."/>
            <person name="Jha R.K."/>
            <person name="Patterson J."/>
            <person name="Monnat R.J. Jr."/>
            <person name="Barlow S.B."/>
            <person name="Starkenburg S.R."/>
            <person name="Cattolico R.A."/>
        </authorList>
    </citation>
    <scope>NUCLEOTIDE SEQUENCE</scope>
    <source>
        <strain evidence="8">CCMP291</strain>
    </source>
</reference>
<keyword evidence="4 6" id="KW-1133">Transmembrane helix</keyword>
<evidence type="ECO:0000256" key="4">
    <source>
        <dbReference type="ARBA" id="ARBA00022989"/>
    </source>
</evidence>
<dbReference type="InterPro" id="IPR007248">
    <property type="entry name" value="Mpv17_PMP22"/>
</dbReference>
<proteinExistence type="inferred from homology"/>
<dbReference type="OrthoDB" id="430207at2759"/>
<keyword evidence="3 6" id="KW-0812">Transmembrane</keyword>
<dbReference type="EMBL" id="JWZX01001674">
    <property type="protein sequence ID" value="KOO32837.1"/>
    <property type="molecule type" value="Genomic_DNA"/>
</dbReference>
<evidence type="ECO:0000313" key="7">
    <source>
        <dbReference type="EMBL" id="KOO32837.1"/>
    </source>
</evidence>
<comment type="similarity">
    <text evidence="2">Belongs to the peroxisomal membrane protein PXMP2/4 family.</text>
</comment>
<evidence type="ECO:0000256" key="1">
    <source>
        <dbReference type="ARBA" id="ARBA00004141"/>
    </source>
</evidence>
<feature type="transmembrane region" description="Helical" evidence="6">
    <location>
        <begin position="6"/>
        <end position="25"/>
    </location>
</feature>